<organism evidence="2 3">
    <name type="scientific">Fusarium redolens</name>
    <dbReference type="NCBI Taxonomy" id="48865"/>
    <lineage>
        <taxon>Eukaryota</taxon>
        <taxon>Fungi</taxon>
        <taxon>Dikarya</taxon>
        <taxon>Ascomycota</taxon>
        <taxon>Pezizomycotina</taxon>
        <taxon>Sordariomycetes</taxon>
        <taxon>Hypocreomycetidae</taxon>
        <taxon>Hypocreales</taxon>
        <taxon>Nectriaceae</taxon>
        <taxon>Fusarium</taxon>
        <taxon>Fusarium redolens species complex</taxon>
    </lineage>
</organism>
<dbReference type="GeneID" id="70217529"/>
<evidence type="ECO:0000256" key="1">
    <source>
        <dbReference type="SAM" id="Phobius"/>
    </source>
</evidence>
<dbReference type="EMBL" id="JAGMUX010000007">
    <property type="protein sequence ID" value="KAH7253778.1"/>
    <property type="molecule type" value="Genomic_DNA"/>
</dbReference>
<evidence type="ECO:0000313" key="2">
    <source>
        <dbReference type="EMBL" id="KAH7253778.1"/>
    </source>
</evidence>
<dbReference type="RefSeq" id="XP_046050025.1">
    <property type="nucleotide sequence ID" value="XM_046187575.1"/>
</dbReference>
<accession>A0A9P9HBD9</accession>
<sequence length="488" mass="55983">MPPTSYTDYAAIQALSDPCFKGLKRYMRRKATHSSRIAVIDYAQNGSLESNHKPTVLGDCNIGDIVNQPAADTMRLLLIEDINPQIIIALVEAFDINPIFFAEYVNLKILDVEKDAGSQSLTTLPSSKSGEEYFHLPYQQVLDLGSAELCHDMKNALHTESNIPRDIENLASLSGRQFGLAHATCSIMIKKFDTYSICLILLDPSVTHAVEATRAGRRRRYPANSLPAGFEESELRRSMTSFKDIQAYLDGTSMLDNLLHYFQTPTFPGDLTATSVISHFCRYPIIVVLTHWNLYIRLVDRFSKHYKHSLEDTKSQLDNHHILNILRWIRQIRQRRHRLTILSESVNFRIQQGSDTMTWQLLLSDITELQDQLQDYSQLFEEMFILNRLMVQHLDSGRSIFVDVNVYIAILFVPMSFFTSMFSMSMYDLPNDKELWICISTTLLFLVPAIVLLALYQEVVQALEDIYLESIRVYKSAYLSSFTQQEMV</sequence>
<keyword evidence="3" id="KW-1185">Reference proteome</keyword>
<keyword evidence="1" id="KW-1133">Transmembrane helix</keyword>
<evidence type="ECO:0000313" key="3">
    <source>
        <dbReference type="Proteomes" id="UP000720189"/>
    </source>
</evidence>
<dbReference type="OrthoDB" id="5428055at2759"/>
<feature type="transmembrane region" description="Helical" evidence="1">
    <location>
        <begin position="404"/>
        <end position="423"/>
    </location>
</feature>
<dbReference type="Proteomes" id="UP000720189">
    <property type="component" value="Unassembled WGS sequence"/>
</dbReference>
<proteinExistence type="predicted"/>
<name>A0A9P9HBD9_FUSRE</name>
<dbReference type="AlphaFoldDB" id="A0A9P9HBD9"/>
<protein>
    <submittedName>
        <fullName evidence="2">Uncharacterized protein</fullName>
    </submittedName>
</protein>
<feature type="transmembrane region" description="Helical" evidence="1">
    <location>
        <begin position="435"/>
        <end position="456"/>
    </location>
</feature>
<gene>
    <name evidence="2" type="ORF">BKA55DRAFT_510224</name>
</gene>
<comment type="caution">
    <text evidence="2">The sequence shown here is derived from an EMBL/GenBank/DDBJ whole genome shotgun (WGS) entry which is preliminary data.</text>
</comment>
<keyword evidence="1" id="KW-0472">Membrane</keyword>
<reference evidence="2" key="1">
    <citation type="journal article" date="2021" name="Nat. Commun.">
        <title>Genetic determinants of endophytism in the Arabidopsis root mycobiome.</title>
        <authorList>
            <person name="Mesny F."/>
            <person name="Miyauchi S."/>
            <person name="Thiergart T."/>
            <person name="Pickel B."/>
            <person name="Atanasova L."/>
            <person name="Karlsson M."/>
            <person name="Huettel B."/>
            <person name="Barry K.W."/>
            <person name="Haridas S."/>
            <person name="Chen C."/>
            <person name="Bauer D."/>
            <person name="Andreopoulos W."/>
            <person name="Pangilinan J."/>
            <person name="LaButti K."/>
            <person name="Riley R."/>
            <person name="Lipzen A."/>
            <person name="Clum A."/>
            <person name="Drula E."/>
            <person name="Henrissat B."/>
            <person name="Kohler A."/>
            <person name="Grigoriev I.V."/>
            <person name="Martin F.M."/>
            <person name="Hacquard S."/>
        </authorList>
    </citation>
    <scope>NUCLEOTIDE SEQUENCE</scope>
    <source>
        <strain evidence="2">MPI-CAGE-AT-0023</strain>
    </source>
</reference>
<keyword evidence="1" id="KW-0812">Transmembrane</keyword>